<accession>A0A6J5MJN9</accession>
<dbReference type="EMBL" id="LR796486">
    <property type="protein sequence ID" value="CAB4147385.1"/>
    <property type="molecule type" value="Genomic_DNA"/>
</dbReference>
<dbReference type="Pfam" id="PF23790">
    <property type="entry name" value="Kyano_Gp96"/>
    <property type="match status" value="1"/>
</dbReference>
<proteinExistence type="predicted"/>
<reference evidence="1" key="1">
    <citation type="submission" date="2020-04" db="EMBL/GenBank/DDBJ databases">
        <authorList>
            <person name="Chiriac C."/>
            <person name="Salcher M."/>
            <person name="Ghai R."/>
            <person name="Kavagutti S V."/>
        </authorList>
    </citation>
    <scope>NUCLEOTIDE SEQUENCE</scope>
</reference>
<protein>
    <submittedName>
        <fullName evidence="1">Uncharacterized protein</fullName>
    </submittedName>
</protein>
<name>A0A6J5MJN9_9CAUD</name>
<gene>
    <name evidence="1" type="ORF">UFOVP507_26</name>
</gene>
<sequence>MTNLYKFQGVETTTARDHDGALVGYYRGTPVARLAGDVVTLKTGGWKSRTTKVRMNQFSHHFTNNAYGVFQKNYSWFVTVNGQTLPFDGDTVSFKLGA</sequence>
<organism evidence="1">
    <name type="scientific">uncultured Caudovirales phage</name>
    <dbReference type="NCBI Taxonomy" id="2100421"/>
    <lineage>
        <taxon>Viruses</taxon>
        <taxon>Duplodnaviria</taxon>
        <taxon>Heunggongvirae</taxon>
        <taxon>Uroviricota</taxon>
        <taxon>Caudoviricetes</taxon>
        <taxon>Peduoviridae</taxon>
        <taxon>Maltschvirus</taxon>
        <taxon>Maltschvirus maltsch</taxon>
    </lineage>
</organism>
<dbReference type="InterPro" id="IPR057004">
    <property type="entry name" value="Gp90-like"/>
</dbReference>
<evidence type="ECO:0000313" key="1">
    <source>
        <dbReference type="EMBL" id="CAB4147385.1"/>
    </source>
</evidence>